<evidence type="ECO:0000313" key="5">
    <source>
        <dbReference type="EMBL" id="KAK7873032.1"/>
    </source>
</evidence>
<protein>
    <recommendedName>
        <fullName evidence="4">Platelet-derived growth factor (PDGF) family profile domain-containing protein</fullName>
    </recommendedName>
</protein>
<dbReference type="GO" id="GO:0042056">
    <property type="term" value="F:chemoattractant activity"/>
    <property type="evidence" value="ECO:0007669"/>
    <property type="project" value="TreeGrafter"/>
</dbReference>
<dbReference type="GO" id="GO:0050930">
    <property type="term" value="P:induction of positive chemotaxis"/>
    <property type="evidence" value="ECO:0007669"/>
    <property type="project" value="TreeGrafter"/>
</dbReference>
<dbReference type="GO" id="GO:0005172">
    <property type="term" value="F:vascular endothelial growth factor receptor binding"/>
    <property type="evidence" value="ECO:0007669"/>
    <property type="project" value="TreeGrafter"/>
</dbReference>
<sequence length="149" mass="16254">MIEPASGSRFSRCQEEGISSSTFIGQEDGHCLSEALNDKWEAEIGRSYCQVRPVLVVLNADANHSYHPSVVQVERCAGSCGRTTCVATRTKKRRVQVTRTHVRGTTKCGTVEVLEHVQCDCVDAGDVRNARANTGPSSEAATSRLVRPY</sequence>
<comment type="caution">
    <text evidence="5">The sequence shown here is derived from an EMBL/GenBank/DDBJ whole genome shotgun (WGS) entry which is preliminary data.</text>
</comment>
<keyword evidence="6" id="KW-1185">Reference proteome</keyword>
<dbReference type="SUPFAM" id="SSF57501">
    <property type="entry name" value="Cystine-knot cytokines"/>
    <property type="match status" value="1"/>
</dbReference>
<comment type="similarity">
    <text evidence="3">Belongs to the PDGF/VEGF growth factor family.</text>
</comment>
<dbReference type="GO" id="GO:0001938">
    <property type="term" value="P:positive regulation of endothelial cell proliferation"/>
    <property type="evidence" value="ECO:0007669"/>
    <property type="project" value="TreeGrafter"/>
</dbReference>
<reference evidence="5 6" key="1">
    <citation type="submission" date="2024-03" db="EMBL/GenBank/DDBJ databases">
        <title>The genome assembly and annotation of the cricket Gryllus longicercus Weissman &amp; Gray.</title>
        <authorList>
            <person name="Szrajer S."/>
            <person name="Gray D."/>
            <person name="Ylla G."/>
        </authorList>
    </citation>
    <scope>NUCLEOTIDE SEQUENCE [LARGE SCALE GENOMIC DNA]</scope>
    <source>
        <strain evidence="5">DAG 2021-001</strain>
        <tissue evidence="5">Whole body minus gut</tissue>
    </source>
</reference>
<dbReference type="InterPro" id="IPR000072">
    <property type="entry name" value="PDGF/VEGF_dom"/>
</dbReference>
<evidence type="ECO:0000256" key="2">
    <source>
        <dbReference type="ARBA" id="ARBA00023157"/>
    </source>
</evidence>
<dbReference type="Gene3D" id="2.10.90.10">
    <property type="entry name" value="Cystine-knot cytokines"/>
    <property type="match status" value="1"/>
</dbReference>
<accession>A0AAN9W9C0</accession>
<dbReference type="InterPro" id="IPR029034">
    <property type="entry name" value="Cystine-knot_cytokine"/>
</dbReference>
<proteinExistence type="inferred from homology"/>
<keyword evidence="1 3" id="KW-0339">Growth factor</keyword>
<evidence type="ECO:0000256" key="1">
    <source>
        <dbReference type="ARBA" id="ARBA00023030"/>
    </source>
</evidence>
<dbReference type="EMBL" id="JAZDUA010000017">
    <property type="protein sequence ID" value="KAK7873032.1"/>
    <property type="molecule type" value="Genomic_DNA"/>
</dbReference>
<dbReference type="GO" id="GO:0005615">
    <property type="term" value="C:extracellular space"/>
    <property type="evidence" value="ECO:0007669"/>
    <property type="project" value="TreeGrafter"/>
</dbReference>
<dbReference type="PANTHER" id="PTHR12025:SF5">
    <property type="entry name" value="VASCULAR ENDOTHELIAL GROWTH FACTOR A, LONG FORM"/>
    <property type="match status" value="1"/>
</dbReference>
<evidence type="ECO:0000313" key="6">
    <source>
        <dbReference type="Proteomes" id="UP001378592"/>
    </source>
</evidence>
<dbReference type="AlphaFoldDB" id="A0AAN9W9C0"/>
<dbReference type="PANTHER" id="PTHR12025">
    <property type="entry name" value="VASCULAR ENDOTHELIAL GROWTH FACTOR"/>
    <property type="match status" value="1"/>
</dbReference>
<dbReference type="InterPro" id="IPR050507">
    <property type="entry name" value="PDGF/VEGF_growth_factor"/>
</dbReference>
<feature type="domain" description="Platelet-derived growth factor (PDGF) family profile" evidence="4">
    <location>
        <begin position="63"/>
        <end position="126"/>
    </location>
</feature>
<evidence type="ECO:0000259" key="4">
    <source>
        <dbReference type="PROSITE" id="PS50278"/>
    </source>
</evidence>
<dbReference type="PROSITE" id="PS50278">
    <property type="entry name" value="PDGF_2"/>
    <property type="match status" value="1"/>
</dbReference>
<dbReference type="GO" id="GO:0001666">
    <property type="term" value="P:response to hypoxia"/>
    <property type="evidence" value="ECO:0007669"/>
    <property type="project" value="TreeGrafter"/>
</dbReference>
<dbReference type="Pfam" id="PF00341">
    <property type="entry name" value="PDGF"/>
    <property type="match status" value="1"/>
</dbReference>
<dbReference type="GO" id="GO:0016020">
    <property type="term" value="C:membrane"/>
    <property type="evidence" value="ECO:0007669"/>
    <property type="project" value="InterPro"/>
</dbReference>
<organism evidence="5 6">
    <name type="scientific">Gryllus longicercus</name>
    <dbReference type="NCBI Taxonomy" id="2509291"/>
    <lineage>
        <taxon>Eukaryota</taxon>
        <taxon>Metazoa</taxon>
        <taxon>Ecdysozoa</taxon>
        <taxon>Arthropoda</taxon>
        <taxon>Hexapoda</taxon>
        <taxon>Insecta</taxon>
        <taxon>Pterygota</taxon>
        <taxon>Neoptera</taxon>
        <taxon>Polyneoptera</taxon>
        <taxon>Orthoptera</taxon>
        <taxon>Ensifera</taxon>
        <taxon>Gryllidea</taxon>
        <taxon>Grylloidea</taxon>
        <taxon>Gryllidae</taxon>
        <taxon>Gryllinae</taxon>
        <taxon>Gryllus</taxon>
    </lineage>
</organism>
<evidence type="ECO:0000256" key="3">
    <source>
        <dbReference type="RuleBase" id="RU003818"/>
    </source>
</evidence>
<dbReference type="GO" id="GO:0008083">
    <property type="term" value="F:growth factor activity"/>
    <property type="evidence" value="ECO:0007669"/>
    <property type="project" value="UniProtKB-KW"/>
</dbReference>
<dbReference type="SMART" id="SM00141">
    <property type="entry name" value="PDGF"/>
    <property type="match status" value="1"/>
</dbReference>
<gene>
    <name evidence="5" type="ORF">R5R35_000328</name>
</gene>
<dbReference type="Proteomes" id="UP001378592">
    <property type="component" value="Unassembled WGS sequence"/>
</dbReference>
<dbReference type="GO" id="GO:0048010">
    <property type="term" value="P:vascular endothelial growth factor receptor signaling pathway"/>
    <property type="evidence" value="ECO:0007669"/>
    <property type="project" value="TreeGrafter"/>
</dbReference>
<keyword evidence="2" id="KW-1015">Disulfide bond</keyword>
<name>A0AAN9W9C0_9ORTH</name>